<dbReference type="SUPFAM" id="SSF56112">
    <property type="entry name" value="Protein kinase-like (PK-like)"/>
    <property type="match status" value="1"/>
</dbReference>
<dbReference type="PROSITE" id="PS00108">
    <property type="entry name" value="PROTEIN_KINASE_ST"/>
    <property type="match status" value="1"/>
</dbReference>
<evidence type="ECO:0000313" key="4">
    <source>
        <dbReference type="EMBL" id="KAK8834078.1"/>
    </source>
</evidence>
<dbReference type="EMBL" id="JAPFFF010000525">
    <property type="protein sequence ID" value="KAK8834078.1"/>
    <property type="molecule type" value="Genomic_DNA"/>
</dbReference>
<proteinExistence type="predicted"/>
<dbReference type="Gene3D" id="1.10.510.10">
    <property type="entry name" value="Transferase(Phosphotransferase) domain 1"/>
    <property type="match status" value="1"/>
</dbReference>
<dbReference type="InterPro" id="IPR011009">
    <property type="entry name" value="Kinase-like_dom_sf"/>
</dbReference>
<keyword evidence="1" id="KW-0175">Coiled coil</keyword>
<dbReference type="EMBL" id="JAPFFF010000678">
    <property type="protein sequence ID" value="KAK8833736.1"/>
    <property type="molecule type" value="Genomic_DNA"/>
</dbReference>
<evidence type="ECO:0000313" key="3">
    <source>
        <dbReference type="EMBL" id="KAK8833736.1"/>
    </source>
</evidence>
<protein>
    <recommendedName>
        <fullName evidence="2">Protein kinase domain-containing protein</fullName>
    </recommendedName>
</protein>
<evidence type="ECO:0000259" key="2">
    <source>
        <dbReference type="PROSITE" id="PS50011"/>
    </source>
</evidence>
<dbReference type="PROSITE" id="PS50011">
    <property type="entry name" value="PROTEIN_KINASE_DOM"/>
    <property type="match status" value="1"/>
</dbReference>
<accession>A0ABR2GJ67</accession>
<dbReference type="InterPro" id="IPR045269">
    <property type="entry name" value="Atg1-like"/>
</dbReference>
<dbReference type="InterPro" id="IPR008271">
    <property type="entry name" value="Ser/Thr_kinase_AS"/>
</dbReference>
<comment type="caution">
    <text evidence="3">The sequence shown here is derived from an EMBL/GenBank/DDBJ whole genome shotgun (WGS) entry which is preliminary data.</text>
</comment>
<gene>
    <name evidence="5" type="ORF">M9Y10_025109</name>
    <name evidence="4" type="ORF">M9Y10_036604</name>
    <name evidence="3" type="ORF">M9Y10_040526</name>
</gene>
<evidence type="ECO:0000313" key="5">
    <source>
        <dbReference type="EMBL" id="KAK8843254.1"/>
    </source>
</evidence>
<dbReference type="EMBL" id="JAPFFF010000035">
    <property type="protein sequence ID" value="KAK8843254.1"/>
    <property type="molecule type" value="Genomic_DNA"/>
</dbReference>
<evidence type="ECO:0000256" key="1">
    <source>
        <dbReference type="SAM" id="Coils"/>
    </source>
</evidence>
<dbReference type="SMART" id="SM00220">
    <property type="entry name" value="S_TKc"/>
    <property type="match status" value="1"/>
</dbReference>
<feature type="domain" description="Protein kinase" evidence="2">
    <location>
        <begin position="19"/>
        <end position="297"/>
    </location>
</feature>
<dbReference type="PANTHER" id="PTHR24348:SF68">
    <property type="entry name" value="SERINE_THREONINE-PROTEIN KINASE ATG1C"/>
    <property type="match status" value="1"/>
</dbReference>
<dbReference type="PANTHER" id="PTHR24348">
    <property type="entry name" value="SERINE/THREONINE-PROTEIN KINASE UNC-51-RELATED"/>
    <property type="match status" value="1"/>
</dbReference>
<evidence type="ECO:0000313" key="6">
    <source>
        <dbReference type="Proteomes" id="UP001470230"/>
    </source>
</evidence>
<organism evidence="3 6">
    <name type="scientific">Tritrichomonas musculus</name>
    <dbReference type="NCBI Taxonomy" id="1915356"/>
    <lineage>
        <taxon>Eukaryota</taxon>
        <taxon>Metamonada</taxon>
        <taxon>Parabasalia</taxon>
        <taxon>Tritrichomonadida</taxon>
        <taxon>Tritrichomonadidae</taxon>
        <taxon>Tritrichomonas</taxon>
    </lineage>
</organism>
<dbReference type="Pfam" id="PF00069">
    <property type="entry name" value="Pkinase"/>
    <property type="match status" value="1"/>
</dbReference>
<name>A0ABR2GJ67_9EUKA</name>
<dbReference type="InterPro" id="IPR000719">
    <property type="entry name" value="Prot_kinase_dom"/>
</dbReference>
<reference evidence="3 6" key="1">
    <citation type="submission" date="2024-04" db="EMBL/GenBank/DDBJ databases">
        <title>Tritrichomonas musculus Genome.</title>
        <authorList>
            <person name="Alves-Ferreira E."/>
            <person name="Grigg M."/>
            <person name="Lorenzi H."/>
            <person name="Galac M."/>
        </authorList>
    </citation>
    <scope>NUCLEOTIDE SEQUENCE [LARGE SCALE GENOMIC DNA]</scope>
    <source>
        <strain evidence="3 6">EAF2021</strain>
    </source>
</reference>
<dbReference type="Proteomes" id="UP001470230">
    <property type="component" value="Unassembled WGS sequence"/>
</dbReference>
<sequence length="635" mass="74129">MTDKTPSQREKYLFDVNNYKIVTEINRGGFGVVNLVKDQTSEKEYAAKTNFLQNKNQNKLYISREIRILIQVQHPTIIQFRGFSYVDFENHKNITILMDYMKNGSLADLIAKEEKGLSPSEYNNTKRQIILIGIARGMMLLHKLHIIHRDLKPENILLDDDLYPHISDFGLSKFFDPNHSTSQSMADIGTAAYMAPEVIATERYNTKADVYSFGILMYEILSGKRAYQNLLTGKKKISIFIFKQKILEGLRPEIEKGSMKKSHKIMIEKCLSKDPKDRPTFSELYKKLSLSSEDDFLNFDYQEEQKINYEEEEDNDNDEIEVNNTFCIDSVDYDEVFCYIESISEEPTQYNQQISNVEVAPVKVEEIEKLENEVENLKNLLKESNNEVELLKEDLARQIDEMKQDHARQIDEIKQDHARQIDEINKKHDTAIDNLTKEINRLKEENQNRNSIVDYKYYDKDFPGGVLYTQRYNVKITAGGHKRSDARLIDLTARNGFANYNYEASVREFLLNKSESDSYIEFDFIDKKIQLKSYLIYSNGNPSNIGYHPRSWRIVGYDDKNDQYSWKLLDRHENESVLNFPNIECVFECKSCHSASKYRYIRYIQEANFASCGLTPNNYNVNIGGFDLFGTIFKE</sequence>
<dbReference type="SUPFAM" id="SSF47162">
    <property type="entry name" value="Apolipoprotein"/>
    <property type="match status" value="1"/>
</dbReference>
<feature type="coiled-coil region" evidence="1">
    <location>
        <begin position="360"/>
        <end position="452"/>
    </location>
</feature>
<keyword evidence="6" id="KW-1185">Reference proteome</keyword>